<keyword evidence="3" id="KW-0863">Zinc-finger</keyword>
<comment type="subcellular location">
    <subcellularLocation>
        <location evidence="1">Nucleus</location>
    </subcellularLocation>
</comment>
<evidence type="ECO:0000313" key="8">
    <source>
        <dbReference type="Proteomes" id="UP000565441"/>
    </source>
</evidence>
<evidence type="ECO:0000256" key="3">
    <source>
        <dbReference type="ARBA" id="ARBA00022771"/>
    </source>
</evidence>
<evidence type="ECO:0000256" key="4">
    <source>
        <dbReference type="ARBA" id="ARBA00022833"/>
    </source>
</evidence>
<dbReference type="Pfam" id="PF05699">
    <property type="entry name" value="Dimer_Tnp_hAT"/>
    <property type="match status" value="1"/>
</dbReference>
<protein>
    <recommendedName>
        <fullName evidence="6">HAT C-terminal dimerisation domain-containing protein</fullName>
    </recommendedName>
</protein>
<gene>
    <name evidence="7" type="ORF">D9615_003798</name>
</gene>
<dbReference type="InterPro" id="IPR008906">
    <property type="entry name" value="HATC_C_dom"/>
</dbReference>
<dbReference type="AlphaFoldDB" id="A0A8H5HIH2"/>
<proteinExistence type="predicted"/>
<dbReference type="PANTHER" id="PTHR46481:SF10">
    <property type="entry name" value="ZINC FINGER BED DOMAIN-CONTAINING PROTEIN 39"/>
    <property type="match status" value="1"/>
</dbReference>
<dbReference type="Proteomes" id="UP000565441">
    <property type="component" value="Unassembled WGS sequence"/>
</dbReference>
<evidence type="ECO:0000256" key="1">
    <source>
        <dbReference type="ARBA" id="ARBA00004123"/>
    </source>
</evidence>
<keyword evidence="5" id="KW-0539">Nucleus</keyword>
<dbReference type="SUPFAM" id="SSF53098">
    <property type="entry name" value="Ribonuclease H-like"/>
    <property type="match status" value="1"/>
</dbReference>
<keyword evidence="8" id="KW-1185">Reference proteome</keyword>
<dbReference type="OrthoDB" id="2790258at2759"/>
<evidence type="ECO:0000313" key="7">
    <source>
        <dbReference type="EMBL" id="KAF5383852.1"/>
    </source>
</evidence>
<feature type="domain" description="HAT C-terminal dimerisation" evidence="6">
    <location>
        <begin position="500"/>
        <end position="580"/>
    </location>
</feature>
<evidence type="ECO:0000256" key="5">
    <source>
        <dbReference type="ARBA" id="ARBA00023242"/>
    </source>
</evidence>
<organism evidence="7 8">
    <name type="scientific">Tricholomella constricta</name>
    <dbReference type="NCBI Taxonomy" id="117010"/>
    <lineage>
        <taxon>Eukaryota</taxon>
        <taxon>Fungi</taxon>
        <taxon>Dikarya</taxon>
        <taxon>Basidiomycota</taxon>
        <taxon>Agaricomycotina</taxon>
        <taxon>Agaricomycetes</taxon>
        <taxon>Agaricomycetidae</taxon>
        <taxon>Agaricales</taxon>
        <taxon>Tricholomatineae</taxon>
        <taxon>Lyophyllaceae</taxon>
        <taxon>Tricholomella</taxon>
    </lineage>
</organism>
<reference evidence="7 8" key="1">
    <citation type="journal article" date="2020" name="ISME J.">
        <title>Uncovering the hidden diversity of litter-decomposition mechanisms in mushroom-forming fungi.</title>
        <authorList>
            <person name="Floudas D."/>
            <person name="Bentzer J."/>
            <person name="Ahren D."/>
            <person name="Johansson T."/>
            <person name="Persson P."/>
            <person name="Tunlid A."/>
        </authorList>
    </citation>
    <scope>NUCLEOTIDE SEQUENCE [LARGE SCALE GENOMIC DNA]</scope>
    <source>
        <strain evidence="7 8">CBS 661.87</strain>
    </source>
</reference>
<accession>A0A8H5HIH2</accession>
<keyword evidence="2" id="KW-0479">Metal-binding</keyword>
<evidence type="ECO:0000256" key="2">
    <source>
        <dbReference type="ARBA" id="ARBA00022723"/>
    </source>
</evidence>
<dbReference type="EMBL" id="JAACJP010000006">
    <property type="protein sequence ID" value="KAF5383852.1"/>
    <property type="molecule type" value="Genomic_DNA"/>
</dbReference>
<dbReference type="InterPro" id="IPR052035">
    <property type="entry name" value="ZnF_BED_domain_contain"/>
</dbReference>
<keyword evidence="4" id="KW-0862">Zinc</keyword>
<name>A0A8H5HIH2_9AGAR</name>
<dbReference type="GO" id="GO:0005634">
    <property type="term" value="C:nucleus"/>
    <property type="evidence" value="ECO:0007669"/>
    <property type="project" value="UniProtKB-SubCell"/>
</dbReference>
<dbReference type="InterPro" id="IPR012337">
    <property type="entry name" value="RNaseH-like_sf"/>
</dbReference>
<dbReference type="GO" id="GO:0008270">
    <property type="term" value="F:zinc ion binding"/>
    <property type="evidence" value="ECO:0007669"/>
    <property type="project" value="UniProtKB-KW"/>
</dbReference>
<evidence type="ECO:0000259" key="6">
    <source>
        <dbReference type="Pfam" id="PF05699"/>
    </source>
</evidence>
<dbReference type="GO" id="GO:0046983">
    <property type="term" value="F:protein dimerization activity"/>
    <property type="evidence" value="ECO:0007669"/>
    <property type="project" value="InterPro"/>
</dbReference>
<dbReference type="PANTHER" id="PTHR46481">
    <property type="entry name" value="ZINC FINGER BED DOMAIN-CONTAINING PROTEIN 4"/>
    <property type="match status" value="1"/>
</dbReference>
<comment type="caution">
    <text evidence="7">The sequence shown here is derived from an EMBL/GenBank/DDBJ whole genome shotgun (WGS) entry which is preliminary data.</text>
</comment>
<sequence>MIRELLDYLGNDKINDDDIPHRTKITQMIYDEHQKMRHQIMAELRRAQGRVSYTCDLWSDPNLVSYMAVTAHFYIRENGRLVLRTYLVAFRHVSGSHSGVNLANALIGILDELGVAYKLALITMDNASNNNTMMEELEKIFRSRGIPFDADGNRIRCFPHIINLACQAILEALKQTPALGLFLATESATKSYLQSLEADLIGTCRSVVAACRASGQRRQELRRIICEGNEKDTWRGELPNDEKHLKVLQLLRDCETRWSSTYLMIDRMIYLYPAVRRFLLNIDQTDLSHHLFSDRQLNILRDIHQVLELPHAAQELLSAERTPTLSLSLPLYEILIEQWKLLQATIPELAPYIEIGIQKLEDYVGQARKTRIYAHAMVLNPSMKFEWMEKHWGDVETNTSRGWIKESMLKYQQSLRRESMSRSRTVPIDRSLSAPSIAAHSQALGFTRLSGINVAIRRSTSMSTIPSQPPPLSGQPALSEEVLDREARELIEDQRVVDQELRRYEDDGVTPTSERLEDLTRHWERNEHSYPLLFRVAMDVLPAQASAVPCERVFSSSKETSTVRRSRLSPKLMEALQILKFSYKQERLSFTDDLLAQEKDYTIEGPVTPGAIAELTRAGRFLELAEILSNVDTPV</sequence>